<dbReference type="Pfam" id="PF06508">
    <property type="entry name" value="QueC"/>
    <property type="match status" value="1"/>
</dbReference>
<comment type="caution">
    <text evidence="1">The sequence shown here is derived from an EMBL/GenBank/DDBJ whole genome shotgun (WGS) entry which is preliminary data.</text>
</comment>
<dbReference type="Proteomes" id="UP000315759">
    <property type="component" value="Unassembled WGS sequence"/>
</dbReference>
<evidence type="ECO:0000313" key="1">
    <source>
        <dbReference type="EMBL" id="TQR88001.1"/>
    </source>
</evidence>
<keyword evidence="2" id="KW-1185">Reference proteome</keyword>
<dbReference type="EMBL" id="VIFX01000003">
    <property type="protein sequence ID" value="TQR88001.1"/>
    <property type="molecule type" value="Genomic_DNA"/>
</dbReference>
<reference evidence="1 2" key="1">
    <citation type="submission" date="2018-10" db="EMBL/GenBank/DDBJ databases">
        <title>Draft genome of Mycobacterium hodleri strain B.</title>
        <authorList>
            <person name="Amande T.J."/>
            <person name="Mcgenity T.J."/>
        </authorList>
    </citation>
    <scope>NUCLEOTIDE SEQUENCE [LARGE SCALE GENOMIC DNA]</scope>
    <source>
        <strain evidence="1 2">B</strain>
    </source>
</reference>
<protein>
    <recommendedName>
        <fullName evidence="3">7-cyano-7-deazaguanine synthase</fullName>
    </recommendedName>
</protein>
<dbReference type="InterPro" id="IPR018317">
    <property type="entry name" value="QueC"/>
</dbReference>
<sequence>MNLEIRPSGSSPVHGDFAQVRWGNPGTPDSDVNSTVDAWLSELGDVSDRVVDLVRLASSAYIADRLRARGAGFSRTMRVHVHLTDSVAWTPLLGDVERILGWVSGDKWELSVSCETGTRTSNGQQRFVLDDDPPDAVSLLSGGLDSLSGAVLRRRPSLFLSHTDNPTVTGAQRRTWKWLTNNGVDGTCVRISISEASRKRESTTRTRALLFYALAVALADACHIGRVEVPENGFTGLNLSFGNDRGGVLSTRSTHPWTMHLVQNLLDDAGIEVKLLNPYEWLTKGELVRAALEVSAEFDLGLVTSLSCAKLDGRTYKGGNQNWNCGLCVACLTRRAAIRMAGIQDKTPYLATSLTGPALIQLQARRGLDVRAVTSRIDVELDEFTLLEGGPYPGEFDLGAAVELCRRGFVELAALMPELNL</sequence>
<gene>
    <name evidence="1" type="ORF">D8S82_02715</name>
</gene>
<proteinExistence type="predicted"/>
<evidence type="ECO:0000313" key="2">
    <source>
        <dbReference type="Proteomes" id="UP000315759"/>
    </source>
</evidence>
<name>A0A544W6Y3_9MYCO</name>
<organism evidence="1 2">
    <name type="scientific">Mycolicibacterium hodleri</name>
    <dbReference type="NCBI Taxonomy" id="49897"/>
    <lineage>
        <taxon>Bacteria</taxon>
        <taxon>Bacillati</taxon>
        <taxon>Actinomycetota</taxon>
        <taxon>Actinomycetes</taxon>
        <taxon>Mycobacteriales</taxon>
        <taxon>Mycobacteriaceae</taxon>
        <taxon>Mycolicibacterium</taxon>
    </lineage>
</organism>
<dbReference type="SUPFAM" id="SSF52402">
    <property type="entry name" value="Adenine nucleotide alpha hydrolases-like"/>
    <property type="match status" value="1"/>
</dbReference>
<dbReference type="Gene3D" id="3.40.50.620">
    <property type="entry name" value="HUPs"/>
    <property type="match status" value="1"/>
</dbReference>
<evidence type="ECO:0008006" key="3">
    <source>
        <dbReference type="Google" id="ProtNLM"/>
    </source>
</evidence>
<dbReference type="InterPro" id="IPR014729">
    <property type="entry name" value="Rossmann-like_a/b/a_fold"/>
</dbReference>
<dbReference type="AlphaFoldDB" id="A0A544W6Y3"/>
<accession>A0A544W6Y3</accession>